<sequence length="70" mass="7852">MPTTIVNYNEEIINFLEDVNYGMSKPQFNHLATIIEGSINIDGKVSISKIAQNIAKAKDKSCIYRFLSNS</sequence>
<gene>
    <name evidence="1" type="ORF">SAMN02745912_03661</name>
</gene>
<dbReference type="Proteomes" id="UP000184465">
    <property type="component" value="Unassembled WGS sequence"/>
</dbReference>
<dbReference type="RefSeq" id="WP_131821350.1">
    <property type="nucleotide sequence ID" value="NZ_FRAG01000088.1"/>
</dbReference>
<evidence type="ECO:0000313" key="1">
    <source>
        <dbReference type="EMBL" id="SHK55275.1"/>
    </source>
</evidence>
<dbReference type="EMBL" id="FRAG01000088">
    <property type="protein sequence ID" value="SHK55275.1"/>
    <property type="molecule type" value="Genomic_DNA"/>
</dbReference>
<protein>
    <submittedName>
        <fullName evidence="1">Uncharacterized protein</fullName>
    </submittedName>
</protein>
<keyword evidence="2" id="KW-1185">Reference proteome</keyword>
<evidence type="ECO:0000313" key="2">
    <source>
        <dbReference type="Proteomes" id="UP000184465"/>
    </source>
</evidence>
<name>A0A1M6TE43_PARC5</name>
<reference evidence="1 2" key="1">
    <citation type="submission" date="2016-11" db="EMBL/GenBank/DDBJ databases">
        <authorList>
            <person name="Jaros S."/>
            <person name="Januszkiewicz K."/>
            <person name="Wedrychowicz H."/>
        </authorList>
    </citation>
    <scope>NUCLEOTIDE SEQUENCE [LARGE SCALE GENOMIC DNA]</scope>
    <source>
        <strain evidence="1 2">DSM 15212</strain>
    </source>
</reference>
<organism evidence="1 2">
    <name type="scientific">Paramaledivibacter caminithermalis (strain DSM 15212 / CIP 107654 / DViRD3)</name>
    <name type="common">Clostridium caminithermale</name>
    <dbReference type="NCBI Taxonomy" id="1121301"/>
    <lineage>
        <taxon>Bacteria</taxon>
        <taxon>Bacillati</taxon>
        <taxon>Bacillota</taxon>
        <taxon>Clostridia</taxon>
        <taxon>Peptostreptococcales</taxon>
        <taxon>Caminicellaceae</taxon>
        <taxon>Paramaledivibacter</taxon>
    </lineage>
</organism>
<dbReference type="AlphaFoldDB" id="A0A1M6TE43"/>
<dbReference type="OrthoDB" id="2519014at2"/>
<proteinExistence type="predicted"/>
<feature type="non-terminal residue" evidence="1">
    <location>
        <position position="70"/>
    </location>
</feature>
<accession>A0A1M6TE43</accession>